<name>A0AB34JEW9_PRYPA</name>
<evidence type="ECO:0000259" key="2">
    <source>
        <dbReference type="Pfam" id="PF03016"/>
    </source>
</evidence>
<dbReference type="GO" id="GO:0016757">
    <property type="term" value="F:glycosyltransferase activity"/>
    <property type="evidence" value="ECO:0007669"/>
    <property type="project" value="InterPro"/>
</dbReference>
<organism evidence="3 4">
    <name type="scientific">Prymnesium parvum</name>
    <name type="common">Toxic golden alga</name>
    <dbReference type="NCBI Taxonomy" id="97485"/>
    <lineage>
        <taxon>Eukaryota</taxon>
        <taxon>Haptista</taxon>
        <taxon>Haptophyta</taxon>
        <taxon>Prymnesiophyceae</taxon>
        <taxon>Prymnesiales</taxon>
        <taxon>Prymnesiaceae</taxon>
        <taxon>Prymnesium</taxon>
    </lineage>
</organism>
<evidence type="ECO:0000313" key="3">
    <source>
        <dbReference type="EMBL" id="KAL1520356.1"/>
    </source>
</evidence>
<dbReference type="EMBL" id="JBGBPQ010000008">
    <property type="protein sequence ID" value="KAL1520356.1"/>
    <property type="molecule type" value="Genomic_DNA"/>
</dbReference>
<accession>A0AB34JEW9</accession>
<protein>
    <recommendedName>
        <fullName evidence="2">Exostosin GT47 domain-containing protein</fullName>
    </recommendedName>
</protein>
<dbReference type="InterPro" id="IPR004263">
    <property type="entry name" value="Exostosin"/>
</dbReference>
<dbReference type="InterPro" id="IPR040911">
    <property type="entry name" value="Exostosin_GT47"/>
</dbReference>
<dbReference type="Proteomes" id="UP001515480">
    <property type="component" value="Unassembled WGS sequence"/>
</dbReference>
<dbReference type="AlphaFoldDB" id="A0AB34JEW9"/>
<dbReference type="Pfam" id="PF03016">
    <property type="entry name" value="Exostosin_GT47"/>
    <property type="match status" value="1"/>
</dbReference>
<comment type="caution">
    <text evidence="3">The sequence shown here is derived from an EMBL/GenBank/DDBJ whole genome shotgun (WGS) entry which is preliminary data.</text>
</comment>
<keyword evidence="4" id="KW-1185">Reference proteome</keyword>
<sequence length="349" mass="37689">MRSLSGSLKGSIVGRYKSGPFPAASRVGSCVIAIPWESNPAAIASYRPPQPRATPADAPATSKHRPLLMHFAGALDVCCTGQHIRCAMGPLAAETAGESDVLMRYIIPPNRSLWKPCTRRAVQLMHEKQGKLSLEKVTAVGRARQALLRAGGGSSANDTTAMLARRGPGGRHGAKHLAMGAERQLNEELAATQKRAATVLADANSIKENWRYVATSLFEQTAYEMASSVFCLMPAGDNGIRSLMYSAIAAGCLPVILCDSLTPRSLPFSSIVPWESFWIKLSTRIAQRDPLSVLRSLRAINGSEVRRRQRIMAHHRADLVYGLRDSRVGDNFVLEAAATRCAKLESASA</sequence>
<evidence type="ECO:0000256" key="1">
    <source>
        <dbReference type="ARBA" id="ARBA00010271"/>
    </source>
</evidence>
<comment type="similarity">
    <text evidence="1">Belongs to the glycosyltransferase 47 family.</text>
</comment>
<feature type="domain" description="Exostosin GT47" evidence="2">
    <location>
        <begin position="185"/>
        <end position="295"/>
    </location>
</feature>
<gene>
    <name evidence="3" type="ORF">AB1Y20_021946</name>
</gene>
<dbReference type="PANTHER" id="PTHR11062:SF281">
    <property type="entry name" value="EXOSTOSIN-LIKE 2"/>
    <property type="match status" value="1"/>
</dbReference>
<evidence type="ECO:0000313" key="4">
    <source>
        <dbReference type="Proteomes" id="UP001515480"/>
    </source>
</evidence>
<proteinExistence type="inferred from homology"/>
<reference evidence="3 4" key="1">
    <citation type="journal article" date="2024" name="Science">
        <title>Giant polyketide synthase enzymes in the biosynthesis of giant marine polyether toxins.</title>
        <authorList>
            <person name="Fallon T.R."/>
            <person name="Shende V.V."/>
            <person name="Wierzbicki I.H."/>
            <person name="Pendleton A.L."/>
            <person name="Watervoot N.F."/>
            <person name="Auber R.P."/>
            <person name="Gonzalez D.J."/>
            <person name="Wisecaver J.H."/>
            <person name="Moore B.S."/>
        </authorList>
    </citation>
    <scope>NUCLEOTIDE SEQUENCE [LARGE SCALE GENOMIC DNA]</scope>
    <source>
        <strain evidence="3 4">12B1</strain>
    </source>
</reference>
<dbReference type="PANTHER" id="PTHR11062">
    <property type="entry name" value="EXOSTOSIN HEPARAN SULFATE GLYCOSYLTRANSFERASE -RELATED"/>
    <property type="match status" value="1"/>
</dbReference>